<dbReference type="EMBL" id="BAAATZ010000007">
    <property type="protein sequence ID" value="GAA2724953.1"/>
    <property type="molecule type" value="Genomic_DNA"/>
</dbReference>
<dbReference type="Proteomes" id="UP001501842">
    <property type="component" value="Unassembled WGS sequence"/>
</dbReference>
<feature type="transmembrane region" description="Helical" evidence="1">
    <location>
        <begin position="156"/>
        <end position="177"/>
    </location>
</feature>
<name>A0ABP6GJL3_9ACTN</name>
<sequence>MPTGALLTWSGYPARTGQAPLPAGTSCGYRRPMTPIAAMDSTDAVGLAFFLGLVAMIFALVAVLLMWETVSAQRLDRVAVLAPEPGKVVRERLTVGENRKVISYIRFTTVEGEEVEAEIVTGRSVAGPEHELRMKYDPKKPRRAAIVSERDDDWSIGASVALGTIALVLVFAAVVIVL</sequence>
<keyword evidence="1" id="KW-1133">Transmembrane helix</keyword>
<evidence type="ECO:0008006" key="4">
    <source>
        <dbReference type="Google" id="ProtNLM"/>
    </source>
</evidence>
<evidence type="ECO:0000313" key="3">
    <source>
        <dbReference type="Proteomes" id="UP001501842"/>
    </source>
</evidence>
<keyword evidence="3" id="KW-1185">Reference proteome</keyword>
<feature type="transmembrane region" description="Helical" evidence="1">
    <location>
        <begin position="44"/>
        <end position="67"/>
    </location>
</feature>
<accession>A0ABP6GJL3</accession>
<proteinExistence type="predicted"/>
<comment type="caution">
    <text evidence="2">The sequence shown here is derived from an EMBL/GenBank/DDBJ whole genome shotgun (WGS) entry which is preliminary data.</text>
</comment>
<gene>
    <name evidence="2" type="ORF">GCM10010439_23850</name>
</gene>
<protein>
    <recommendedName>
        <fullName evidence="4">DUF3592 domain-containing protein</fullName>
    </recommendedName>
</protein>
<organism evidence="2 3">
    <name type="scientific">Actinocorallia aurantiaca</name>
    <dbReference type="NCBI Taxonomy" id="46204"/>
    <lineage>
        <taxon>Bacteria</taxon>
        <taxon>Bacillati</taxon>
        <taxon>Actinomycetota</taxon>
        <taxon>Actinomycetes</taxon>
        <taxon>Streptosporangiales</taxon>
        <taxon>Thermomonosporaceae</taxon>
        <taxon>Actinocorallia</taxon>
    </lineage>
</organism>
<keyword evidence="1" id="KW-0472">Membrane</keyword>
<evidence type="ECO:0000313" key="2">
    <source>
        <dbReference type="EMBL" id="GAA2724953.1"/>
    </source>
</evidence>
<keyword evidence="1" id="KW-0812">Transmembrane</keyword>
<reference evidence="3" key="1">
    <citation type="journal article" date="2019" name="Int. J. Syst. Evol. Microbiol.">
        <title>The Global Catalogue of Microorganisms (GCM) 10K type strain sequencing project: providing services to taxonomists for standard genome sequencing and annotation.</title>
        <authorList>
            <consortium name="The Broad Institute Genomics Platform"/>
            <consortium name="The Broad Institute Genome Sequencing Center for Infectious Disease"/>
            <person name="Wu L."/>
            <person name="Ma J."/>
        </authorList>
    </citation>
    <scope>NUCLEOTIDE SEQUENCE [LARGE SCALE GENOMIC DNA]</scope>
    <source>
        <strain evidence="3">JCM 8201</strain>
    </source>
</reference>
<evidence type="ECO:0000256" key="1">
    <source>
        <dbReference type="SAM" id="Phobius"/>
    </source>
</evidence>